<dbReference type="OrthoDB" id="8885320at2759"/>
<keyword evidence="3" id="KW-1185">Reference proteome</keyword>
<dbReference type="EMBL" id="QNUK01000766">
    <property type="protein sequence ID" value="KAF5889805.1"/>
    <property type="molecule type" value="Genomic_DNA"/>
</dbReference>
<keyword evidence="1" id="KW-1133">Transmembrane helix</keyword>
<gene>
    <name evidence="2" type="ORF">DAT39_020499</name>
</gene>
<organism evidence="2 3">
    <name type="scientific">Clarias magur</name>
    <name type="common">Asian catfish</name>
    <name type="synonym">Macropteronotus magur</name>
    <dbReference type="NCBI Taxonomy" id="1594786"/>
    <lineage>
        <taxon>Eukaryota</taxon>
        <taxon>Metazoa</taxon>
        <taxon>Chordata</taxon>
        <taxon>Craniata</taxon>
        <taxon>Vertebrata</taxon>
        <taxon>Euteleostomi</taxon>
        <taxon>Actinopterygii</taxon>
        <taxon>Neopterygii</taxon>
        <taxon>Teleostei</taxon>
        <taxon>Ostariophysi</taxon>
        <taxon>Siluriformes</taxon>
        <taxon>Clariidae</taxon>
        <taxon>Clarias</taxon>
    </lineage>
</organism>
<evidence type="ECO:0000313" key="3">
    <source>
        <dbReference type="Proteomes" id="UP000727407"/>
    </source>
</evidence>
<feature type="non-terminal residue" evidence="2">
    <location>
        <position position="1"/>
    </location>
</feature>
<evidence type="ECO:0000313" key="2">
    <source>
        <dbReference type="EMBL" id="KAF5889805.1"/>
    </source>
</evidence>
<dbReference type="Proteomes" id="UP000727407">
    <property type="component" value="Unassembled WGS sequence"/>
</dbReference>
<proteinExistence type="predicted"/>
<keyword evidence="1" id="KW-0472">Membrane</keyword>
<feature type="non-terminal residue" evidence="2">
    <location>
        <position position="95"/>
    </location>
</feature>
<accession>A0A8J4U2U5</accession>
<keyword evidence="1" id="KW-0812">Transmembrane</keyword>
<reference evidence="2" key="1">
    <citation type="submission" date="2020-07" db="EMBL/GenBank/DDBJ databases">
        <title>Clarias magur genome sequencing, assembly and annotation.</title>
        <authorList>
            <person name="Kushwaha B."/>
            <person name="Kumar R."/>
            <person name="Das P."/>
            <person name="Joshi C.G."/>
            <person name="Kumar D."/>
            <person name="Nagpure N.S."/>
            <person name="Pandey M."/>
            <person name="Agarwal S."/>
            <person name="Srivastava S."/>
            <person name="Singh M."/>
            <person name="Sahoo L."/>
            <person name="Jayasankar P."/>
            <person name="Meher P.K."/>
            <person name="Koringa P.G."/>
            <person name="Iquebal M.A."/>
            <person name="Das S.P."/>
            <person name="Bit A."/>
            <person name="Patnaik S."/>
            <person name="Patel N."/>
            <person name="Shah T.M."/>
            <person name="Hinsu A."/>
            <person name="Jena J.K."/>
        </authorList>
    </citation>
    <scope>NUCLEOTIDE SEQUENCE</scope>
    <source>
        <strain evidence="2">CIFAMagur01</strain>
        <tissue evidence="2">Testis</tissue>
    </source>
</reference>
<protein>
    <submittedName>
        <fullName evidence="2">Proline-rich membrane anchor 1-like isoform X2</fullName>
    </submittedName>
</protein>
<evidence type="ECO:0000256" key="1">
    <source>
        <dbReference type="SAM" id="Phobius"/>
    </source>
</evidence>
<dbReference type="Pfam" id="PF16101">
    <property type="entry name" value="PRIMA1"/>
    <property type="match status" value="1"/>
</dbReference>
<sequence length="95" mass="10142">HAHGSGQKSCSGARAVRLEDTCHLPCHCRPYPLLPPPPPPPPPPRLFSPTVAPSIVSPPVKPWGKEVEILVLGTVSCASVVFLFLAVIICYKAIK</sequence>
<feature type="transmembrane region" description="Helical" evidence="1">
    <location>
        <begin position="69"/>
        <end position="91"/>
    </location>
</feature>
<comment type="caution">
    <text evidence="2">The sequence shown here is derived from an EMBL/GenBank/DDBJ whole genome shotgun (WGS) entry which is preliminary data.</text>
</comment>
<name>A0A8J4U2U5_CLAMG</name>
<dbReference type="InterPro" id="IPR029659">
    <property type="entry name" value="PRIMA1"/>
</dbReference>
<dbReference type="AlphaFoldDB" id="A0A8J4U2U5"/>